<dbReference type="GO" id="GO:0007018">
    <property type="term" value="P:microtubule-based movement"/>
    <property type="evidence" value="ECO:0007669"/>
    <property type="project" value="InterPro"/>
</dbReference>
<name>A0A9N8Z1S9_9GLOM</name>
<evidence type="ECO:0000259" key="9">
    <source>
        <dbReference type="PROSITE" id="PS50067"/>
    </source>
</evidence>
<evidence type="ECO:0000256" key="1">
    <source>
        <dbReference type="ARBA" id="ARBA00004496"/>
    </source>
</evidence>
<feature type="coiled-coil region" evidence="7">
    <location>
        <begin position="910"/>
        <end position="937"/>
    </location>
</feature>
<dbReference type="InterPro" id="IPR027640">
    <property type="entry name" value="Kinesin-like_fam"/>
</dbReference>
<reference evidence="10" key="1">
    <citation type="submission" date="2021-06" db="EMBL/GenBank/DDBJ databases">
        <authorList>
            <person name="Kallberg Y."/>
            <person name="Tangrot J."/>
            <person name="Rosling A."/>
        </authorList>
    </citation>
    <scope>NUCLEOTIDE SEQUENCE</scope>
    <source>
        <strain evidence="10">FL966</strain>
    </source>
</reference>
<comment type="subcellular location">
    <subcellularLocation>
        <location evidence="1">Cytoplasm</location>
    </subcellularLocation>
</comment>
<accession>A0A9N8Z1S9</accession>
<dbReference type="InterPro" id="IPR036961">
    <property type="entry name" value="Kinesin_motor_dom_sf"/>
</dbReference>
<gene>
    <name evidence="10" type="ORF">CPELLU_LOCUS588</name>
</gene>
<evidence type="ECO:0000256" key="3">
    <source>
        <dbReference type="ARBA" id="ARBA00022741"/>
    </source>
</evidence>
<dbReference type="GO" id="GO:0003777">
    <property type="term" value="F:microtubule motor activity"/>
    <property type="evidence" value="ECO:0007669"/>
    <property type="project" value="InterPro"/>
</dbReference>
<feature type="region of interest" description="Disordered" evidence="8">
    <location>
        <begin position="2359"/>
        <end position="2418"/>
    </location>
</feature>
<dbReference type="SUPFAM" id="SSF52540">
    <property type="entry name" value="P-loop containing nucleoside triphosphate hydrolases"/>
    <property type="match status" value="1"/>
</dbReference>
<feature type="coiled-coil region" evidence="7">
    <location>
        <begin position="1176"/>
        <end position="1343"/>
    </location>
</feature>
<feature type="coiled-coil region" evidence="7">
    <location>
        <begin position="2422"/>
        <end position="2544"/>
    </location>
</feature>
<feature type="domain" description="Kinesin motor" evidence="9">
    <location>
        <begin position="11"/>
        <end position="377"/>
    </location>
</feature>
<feature type="coiled-coil region" evidence="7">
    <location>
        <begin position="1537"/>
        <end position="1788"/>
    </location>
</feature>
<evidence type="ECO:0000256" key="4">
    <source>
        <dbReference type="ARBA" id="ARBA00022840"/>
    </source>
</evidence>
<dbReference type="PANTHER" id="PTHR47969">
    <property type="entry name" value="CHROMOSOME-ASSOCIATED KINESIN KIF4A-RELATED"/>
    <property type="match status" value="1"/>
</dbReference>
<dbReference type="GO" id="GO:0005875">
    <property type="term" value="C:microtubule associated complex"/>
    <property type="evidence" value="ECO:0007669"/>
    <property type="project" value="TreeGrafter"/>
</dbReference>
<dbReference type="PANTHER" id="PTHR47969:SF15">
    <property type="entry name" value="CHROMOSOME-ASSOCIATED KINESIN KIF4A-RELATED"/>
    <property type="match status" value="1"/>
</dbReference>
<proteinExistence type="inferred from homology"/>
<dbReference type="InterPro" id="IPR001752">
    <property type="entry name" value="Kinesin_motor_dom"/>
</dbReference>
<dbReference type="GO" id="GO:0007052">
    <property type="term" value="P:mitotic spindle organization"/>
    <property type="evidence" value="ECO:0007669"/>
    <property type="project" value="TreeGrafter"/>
</dbReference>
<dbReference type="GO" id="GO:0051231">
    <property type="term" value="P:spindle elongation"/>
    <property type="evidence" value="ECO:0007669"/>
    <property type="project" value="TreeGrafter"/>
</dbReference>
<dbReference type="Gene3D" id="3.40.850.10">
    <property type="entry name" value="Kinesin motor domain"/>
    <property type="match status" value="1"/>
</dbReference>
<dbReference type="Pfam" id="PF00225">
    <property type="entry name" value="Kinesin"/>
    <property type="match status" value="1"/>
</dbReference>
<organism evidence="10 11">
    <name type="scientific">Cetraspora pellucida</name>
    <dbReference type="NCBI Taxonomy" id="1433469"/>
    <lineage>
        <taxon>Eukaryota</taxon>
        <taxon>Fungi</taxon>
        <taxon>Fungi incertae sedis</taxon>
        <taxon>Mucoromycota</taxon>
        <taxon>Glomeromycotina</taxon>
        <taxon>Glomeromycetes</taxon>
        <taxon>Diversisporales</taxon>
        <taxon>Gigasporaceae</taxon>
        <taxon>Cetraspora</taxon>
    </lineage>
</organism>
<feature type="region of interest" description="Disordered" evidence="8">
    <location>
        <begin position="737"/>
        <end position="756"/>
    </location>
</feature>
<evidence type="ECO:0000256" key="7">
    <source>
        <dbReference type="SAM" id="Coils"/>
    </source>
</evidence>
<evidence type="ECO:0000313" key="11">
    <source>
        <dbReference type="Proteomes" id="UP000789759"/>
    </source>
</evidence>
<dbReference type="SMART" id="SM00129">
    <property type="entry name" value="KISc"/>
    <property type="match status" value="1"/>
</dbReference>
<feature type="compositionally biased region" description="Pro residues" evidence="8">
    <location>
        <begin position="2365"/>
        <end position="2381"/>
    </location>
</feature>
<keyword evidence="6" id="KW-0505">Motor protein</keyword>
<feature type="binding site" evidence="6">
    <location>
        <begin position="97"/>
        <end position="104"/>
    </location>
    <ligand>
        <name>ATP</name>
        <dbReference type="ChEBI" id="CHEBI:30616"/>
    </ligand>
</feature>
<dbReference type="InterPro" id="IPR027417">
    <property type="entry name" value="P-loop_NTPase"/>
</dbReference>
<dbReference type="Proteomes" id="UP000789759">
    <property type="component" value="Unassembled WGS sequence"/>
</dbReference>
<feature type="coiled-coil region" evidence="7">
    <location>
        <begin position="2164"/>
        <end position="2321"/>
    </location>
</feature>
<feature type="coiled-coil region" evidence="7">
    <location>
        <begin position="456"/>
        <end position="483"/>
    </location>
</feature>
<keyword evidence="3 6" id="KW-0547">Nucleotide-binding</keyword>
<keyword evidence="2" id="KW-0963">Cytoplasm</keyword>
<feature type="compositionally biased region" description="Polar residues" evidence="8">
    <location>
        <begin position="2388"/>
        <end position="2398"/>
    </location>
</feature>
<dbReference type="GO" id="GO:0008017">
    <property type="term" value="F:microtubule binding"/>
    <property type="evidence" value="ECO:0007669"/>
    <property type="project" value="InterPro"/>
</dbReference>
<comment type="caution">
    <text evidence="10">The sequence shown here is derived from an EMBL/GenBank/DDBJ whole genome shotgun (WGS) entry which is preliminary data.</text>
</comment>
<comment type="similarity">
    <text evidence="6">Belongs to the TRAFAC class myosin-kinesin ATPase superfamily. Kinesin family.</text>
</comment>
<dbReference type="GO" id="GO:0005737">
    <property type="term" value="C:cytoplasm"/>
    <property type="evidence" value="ECO:0007669"/>
    <property type="project" value="UniProtKB-SubCell"/>
</dbReference>
<feature type="coiled-coil region" evidence="7">
    <location>
        <begin position="971"/>
        <end position="1005"/>
    </location>
</feature>
<evidence type="ECO:0000313" key="10">
    <source>
        <dbReference type="EMBL" id="CAG8460198.1"/>
    </source>
</evidence>
<protein>
    <submittedName>
        <fullName evidence="10">12747_t:CDS:1</fullName>
    </submittedName>
</protein>
<keyword evidence="5 7" id="KW-0175">Coiled coil</keyword>
<feature type="coiled-coil region" evidence="7">
    <location>
        <begin position="536"/>
        <end position="675"/>
    </location>
</feature>
<feature type="coiled-coil region" evidence="7">
    <location>
        <begin position="708"/>
        <end position="735"/>
    </location>
</feature>
<dbReference type="PROSITE" id="PS50067">
    <property type="entry name" value="KINESIN_MOTOR_2"/>
    <property type="match status" value="1"/>
</dbReference>
<evidence type="ECO:0000256" key="2">
    <source>
        <dbReference type="ARBA" id="ARBA00022490"/>
    </source>
</evidence>
<keyword evidence="11" id="KW-1185">Reference proteome</keyword>
<dbReference type="GO" id="GO:0005524">
    <property type="term" value="F:ATP binding"/>
    <property type="evidence" value="ECO:0007669"/>
    <property type="project" value="UniProtKB-UniRule"/>
</dbReference>
<sequence length="2551" mass="292860">MANINTFENVTVRFALRIRPLTAEELVTLHAPLQKNVLSTTPFTPNQVTVQGERKQAYMFDHVFGPEISQKEIYDRAVMNLVDKFLDGFNATIIAYGHASSGKTHTLGLSGDAPQSNESKGIIPRAMTTLFSCINSAQYKARKFVMRISFVEIHDDELIDLLGDKDSQVLVREDSNSRIHWQNLKEIKVNSVEEIMRLLSRGVLNRKISTLDTDAGSSQGHFAFTVTLSQQKFVPLNGMPTNSSHIPPTIPKFNFGISKPREDIKTNKHYDSEWIAVTSKFHFVDLAWKNTNNATLVNSQEKENNLLNSTILPLENVINTQGMTIKVPDTEYKQTRTLKDYLGNNAQTLVISCVPPALNQIKETINTLEYATQARNHKNTSIVHHEVGWHNLEHLQDLVLKLRTEVRALRASVRANPDTSNSDLASQTLDIQLIEKQYTQDSQTTRDLNGIMINHNDQKDKDIDELEEKLSHLQRSYAKLSQDLPVNNSDSCVISKENLSNINLLTKYLESLKDDDESCFIQRVLPSFQKAINPVIEEYEKSITSLEDQLLLVRTALNHSESMMRLQEDKLQEAEELNNQNRSLINDLKTKISKLTEREETTENYIKDLEAKLDTEVMVKKKDQEIINELKNQISKMNAEDRNTENRIDSIETHLEYNENQIAAASQTAKDLEKALCERDEAFITLKKRLEKQHIINDEEKKWLIGEIEMRDHRISQLEKKVDDLVNEIARLKQSHVNANYNSHSGNRSRSSSLSSVDNVSFTDQSKLGTIIQIKDFPSVSQLESRLCDLQKMHHETMCELEDIKNKYQTCLKELNNLHAQIDEAKKCKQSSPVTSPDNSDAIPTIISENLSETLDYSPRHHVNYHKARSKSAEIQGSKKHDLTNVAIIQNLQIELRQLEVLHADKARGLDTMKQEFARLEINYRETLEIVEELREEIKHRDAREQQESVSAVTSEYTQTDGDYSMTAQSQTNQHELIQKLKEEIEHLEEEQRIALETLAAHKKNYNIDAVTRIQTSIVELKADIRRIIECDQYSDKSRVDTVNRLQSRLKELEEQLINEQEATGRSQINEDVETPFDALQQTEQANIILMLQQQVSKLQNEIEVKGHVIAVLKSPSIDQQHIIERLEDELHYLKEVQRLAVEAKNKLSVTPEKEETKIGDEIVSDCLEQSSDVYIKTLEEKVGSLEAQLEMTKEMQVKSYIDSSQRAVDILQEKLTSLQHKLDAKSDTIETLQFEQDIASVLQEQLDNLKNDIQKKSDVIKTLKKDLVDNNLLEQTLFQKEAQTLNLKKKLSQMQKQEESLQKEMSELKRRLSNLTSGDDVNKVLQTELDSLRKELQDVREREFIALERLQLLKSRIDCDSEESQLQEQLDYLRSVELMQKNRIIALENRILEKGEHIDEFLFQLRTDLVLAKESKILHLRTIEALETKLQSIEDRTLASTLQLEMAEMRFKESQQLEKIRNLELNLNHQTANDIHHIRCMLEEIKDIHSHEWKQSEDIELTETSLGLVKSESDISLLKDEITILKNSKVTLNKTIQDLKFKLVDSQEQLSNLETLKAEISNLKKLESEQKYIIEQLQLQLSEIKKSKELSKNELELMQKGISHQNEVIESLEKEVISLRQELFTAKEINVSSARELENLSEKLNSTQKLYDNEQKRVKALEVEIETYKIAGTNTDKNVIALREALANTKLEMVAQNEILAELETEMMAIEKKRDHHIEIGEKLAVKLQEQEFIHKETVSGLESKLSNLETKLAKAQDSSFQSKKIITNLEQTLMKVQTQLEDARLSDVKHTQFITELQDKLIETNTILMEREKQLTTQDFQIAELEAVIHKTQIELEKTKASEHEAEERVKQVEAKLSEIAFRLGSSHSIEEFEAAKKMAEEQSILVKELEEILEQIQNQTCADAEISNANIAKIRAELEEARAAEITKTALVKDLEEMLKAKNNNILELERAMMNSKEELEKIKESELIHMEMIASLESKLQEVEAQREEGILKLKEANEEITLMQKQYLDLQKQVEDSQSQLAMQREQKNIDDMLSNQLKEVQSQVKEHLKQIGVLEEKIQQLEIEKKQESELYANATEELAQLKKEFESLAEEFADAASKFENADELSKQQKIRIENLESTLNEAKNLQTITPTLQLNGSAEIIETSKSFDTELANSTINSLTCANDELMARIIELEARASTLTDQNKNLQNELSCFTAKDMRVFEDMKQKIVEFEAVKKELKELEEINETFFEECKILEAKVQSLMKQLWSLTNGGNDVALQVAELNDQIIKREKEISELKIKSSTANKEAKEEISRLLNENESLRKTVQKINSDPIVDATNLDAYTLSHQDDMKSMQKNTSPDIKKNIQHLSDNLTNAPPPTPPPSHPLPPVPISLPQTPNSPISRSTTPSVARPRTPLSPKPEYIHSESVGSNNSDLVLEIQRLNKRIAKIEGENLQNQQLVETLESTLNENEINLNLAKQELAIIQSQKTELVKQVKNLKSQLDEAKDEIESTKFEVKNEKQVMEKVLEEERQAKEKSERARIALENEMEKLMAKRSKFMCF</sequence>
<keyword evidence="4 6" id="KW-0067">ATP-binding</keyword>
<evidence type="ECO:0000256" key="6">
    <source>
        <dbReference type="PROSITE-ProRule" id="PRU00283"/>
    </source>
</evidence>
<dbReference type="PRINTS" id="PR00380">
    <property type="entry name" value="KINESINHEAVY"/>
</dbReference>
<dbReference type="OrthoDB" id="2403182at2759"/>
<feature type="compositionally biased region" description="Low complexity" evidence="8">
    <location>
        <begin position="740"/>
        <end position="756"/>
    </location>
</feature>
<dbReference type="EMBL" id="CAJVQA010000172">
    <property type="protein sequence ID" value="CAG8460198.1"/>
    <property type="molecule type" value="Genomic_DNA"/>
</dbReference>
<evidence type="ECO:0000256" key="8">
    <source>
        <dbReference type="SAM" id="MobiDB-lite"/>
    </source>
</evidence>
<feature type="coiled-coil region" evidence="7">
    <location>
        <begin position="1882"/>
        <end position="2133"/>
    </location>
</feature>
<evidence type="ECO:0000256" key="5">
    <source>
        <dbReference type="ARBA" id="ARBA00023054"/>
    </source>
</evidence>
<feature type="coiled-coil region" evidence="7">
    <location>
        <begin position="1824"/>
        <end position="1858"/>
    </location>
</feature>